<dbReference type="Pfam" id="PF04237">
    <property type="entry name" value="YjbR"/>
    <property type="match status" value="1"/>
</dbReference>
<evidence type="ECO:0000313" key="2">
    <source>
        <dbReference type="EMBL" id="PRQ09514.1"/>
    </source>
</evidence>
<comment type="caution">
    <text evidence="2">The sequence shown here is derived from an EMBL/GenBank/DDBJ whole genome shotgun (WGS) entry which is preliminary data.</text>
</comment>
<evidence type="ECO:0008006" key="4">
    <source>
        <dbReference type="Google" id="ProtNLM"/>
    </source>
</evidence>
<dbReference type="SUPFAM" id="SSF142906">
    <property type="entry name" value="YjbR-like"/>
    <property type="match status" value="1"/>
</dbReference>
<dbReference type="EMBL" id="PVNL01000019">
    <property type="protein sequence ID" value="PRQ09514.1"/>
    <property type="molecule type" value="Genomic_DNA"/>
</dbReference>
<dbReference type="OrthoDB" id="8479417at2"/>
<sequence length="158" mass="17438">MAKTKKRGPHDKVLEALRAFGLKYPGTHYKSPWPGHMDLAVNDKTFAYLSLEGDPLSIGCKLPHSKDVALMLPNTTPTAYGLGRSGWVTANFEDGPAPDLAMLEAWIDESYRAQAPKRLIKQLDQLDQLDRGSPPASTQPAKKKAAKKKQTRKPTNET</sequence>
<evidence type="ECO:0000313" key="3">
    <source>
        <dbReference type="Proteomes" id="UP000238823"/>
    </source>
</evidence>
<protein>
    <recommendedName>
        <fullName evidence="4">DifB protein</fullName>
    </recommendedName>
</protein>
<name>A0A2S9YWQ6_9BACT</name>
<feature type="compositionally biased region" description="Basic residues" evidence="1">
    <location>
        <begin position="141"/>
        <end position="152"/>
    </location>
</feature>
<feature type="region of interest" description="Disordered" evidence="1">
    <location>
        <begin position="125"/>
        <end position="158"/>
    </location>
</feature>
<proteinExistence type="predicted"/>
<dbReference type="Gene3D" id="3.90.1150.30">
    <property type="match status" value="1"/>
</dbReference>
<gene>
    <name evidence="2" type="ORF">ENSA7_07560</name>
</gene>
<reference evidence="2 3" key="1">
    <citation type="submission" date="2018-03" db="EMBL/GenBank/DDBJ databases">
        <title>Draft Genome Sequences of the Obligatory Marine Myxobacteria Enhygromyxa salina SWB007.</title>
        <authorList>
            <person name="Poehlein A."/>
            <person name="Moghaddam J.A."/>
            <person name="Harms H."/>
            <person name="Alanjari M."/>
            <person name="Koenig G.M."/>
            <person name="Daniel R."/>
            <person name="Schaeberle T.F."/>
        </authorList>
    </citation>
    <scope>NUCLEOTIDE SEQUENCE [LARGE SCALE GENOMIC DNA]</scope>
    <source>
        <strain evidence="2 3">SWB007</strain>
    </source>
</reference>
<dbReference type="AlphaFoldDB" id="A0A2S9YWQ6"/>
<dbReference type="Proteomes" id="UP000238823">
    <property type="component" value="Unassembled WGS sequence"/>
</dbReference>
<dbReference type="RefSeq" id="WP_106087829.1">
    <property type="nucleotide sequence ID" value="NZ_PVNL01000019.1"/>
</dbReference>
<evidence type="ECO:0000256" key="1">
    <source>
        <dbReference type="SAM" id="MobiDB-lite"/>
    </source>
</evidence>
<dbReference type="InterPro" id="IPR038056">
    <property type="entry name" value="YjbR-like_sf"/>
</dbReference>
<dbReference type="InterPro" id="IPR058532">
    <property type="entry name" value="YjbR/MT2646/Rv2570-like"/>
</dbReference>
<organism evidence="2 3">
    <name type="scientific">Enhygromyxa salina</name>
    <dbReference type="NCBI Taxonomy" id="215803"/>
    <lineage>
        <taxon>Bacteria</taxon>
        <taxon>Pseudomonadati</taxon>
        <taxon>Myxococcota</taxon>
        <taxon>Polyangia</taxon>
        <taxon>Nannocystales</taxon>
        <taxon>Nannocystaceae</taxon>
        <taxon>Enhygromyxa</taxon>
    </lineage>
</organism>
<accession>A0A2S9YWQ6</accession>